<dbReference type="NCBIfam" id="NF043033">
    <property type="entry name" value="OxoTetrIsom"/>
    <property type="match status" value="1"/>
</dbReference>
<feature type="domain" description="Xylose isomerase-like TIM barrel" evidence="4">
    <location>
        <begin position="21"/>
        <end position="256"/>
    </location>
</feature>
<dbReference type="InterPro" id="IPR036237">
    <property type="entry name" value="Xyl_isomerase-like_sf"/>
</dbReference>
<dbReference type="InterPro" id="IPR053398">
    <property type="entry name" value="HPT_OtnI_isomerases"/>
</dbReference>
<feature type="active site" description="Proton donor/acceptor" evidence="3">
    <location>
        <position position="240"/>
    </location>
</feature>
<accession>A0A0E3U511</accession>
<dbReference type="PANTHER" id="PTHR43489:SF13">
    <property type="entry name" value="HYDROXYPYRUVATE ISOMERASE"/>
    <property type="match status" value="1"/>
</dbReference>
<comment type="similarity">
    <text evidence="2">Belongs to the hyi family.</text>
</comment>
<evidence type="ECO:0000313" key="5">
    <source>
        <dbReference type="EMBL" id="AKC68759.1"/>
    </source>
</evidence>
<organism evidence="5 6">
    <name type="scientific">Pandoraea oxalativorans</name>
    <dbReference type="NCBI Taxonomy" id="573737"/>
    <lineage>
        <taxon>Bacteria</taxon>
        <taxon>Pseudomonadati</taxon>
        <taxon>Pseudomonadota</taxon>
        <taxon>Betaproteobacteria</taxon>
        <taxon>Burkholderiales</taxon>
        <taxon>Burkholderiaceae</taxon>
        <taxon>Pandoraea</taxon>
    </lineage>
</organism>
<dbReference type="Gene3D" id="3.20.20.150">
    <property type="entry name" value="Divalent-metal-dependent TIM barrel enzymes"/>
    <property type="match status" value="1"/>
</dbReference>
<dbReference type="EMBL" id="CP011253">
    <property type="protein sequence ID" value="AKC68759.1"/>
    <property type="molecule type" value="Genomic_DNA"/>
</dbReference>
<feature type="active site" description="Proton donor/acceptor" evidence="3">
    <location>
        <position position="143"/>
    </location>
</feature>
<dbReference type="AlphaFoldDB" id="A0A0E3U511"/>
<dbReference type="PIRSF" id="PIRSF006241">
    <property type="entry name" value="HyI"/>
    <property type="match status" value="1"/>
</dbReference>
<dbReference type="InterPro" id="IPR050417">
    <property type="entry name" value="Sugar_Epim/Isomerase"/>
</dbReference>
<dbReference type="GO" id="GO:0046487">
    <property type="term" value="P:glyoxylate metabolic process"/>
    <property type="evidence" value="ECO:0007669"/>
    <property type="project" value="TreeGrafter"/>
</dbReference>
<name>A0A0E3U511_9BURK</name>
<sequence>MPRFAANLTLLYQEVPFLDRFREAASDGFRGVEFLFPYEHPAQEIRTRLNDTDLTQVLFNAPAGDWASGERGLAALPGREAQFRDGIELALDYADALGCRQLHVMAGCPDTGESPERCRATFVENLAYATSQAAAHGVTVMIEPINPRDFPRYFLTRQDQAHAIRSEVGAGNLKVQFDAYHCQIVEGDLAMKLRQYIGNIGHVQVAGVPARHEPDTGEVNYPFLFRLLDELGYAGWVGCEYRPQGETRAGLGWLKPWLRATASR</sequence>
<dbReference type="RefSeq" id="WP_046290143.1">
    <property type="nucleotide sequence ID" value="NZ_CP011253.3"/>
</dbReference>
<dbReference type="PANTHER" id="PTHR43489">
    <property type="entry name" value="ISOMERASE"/>
    <property type="match status" value="1"/>
</dbReference>
<evidence type="ECO:0000259" key="4">
    <source>
        <dbReference type="Pfam" id="PF01261"/>
    </source>
</evidence>
<reference evidence="5" key="1">
    <citation type="submission" date="2016-06" db="EMBL/GenBank/DDBJ databases">
        <title>Pandoraea oxalativorans DSM 23570 Genome Sequencing.</title>
        <authorList>
            <person name="Ee R."/>
            <person name="Lim Y.-L."/>
            <person name="Yong D."/>
            <person name="Yin W.-F."/>
            <person name="Chan K.-G."/>
        </authorList>
    </citation>
    <scope>NUCLEOTIDE SEQUENCE</scope>
    <source>
        <strain evidence="5">DSM 23570</strain>
    </source>
</reference>
<dbReference type="GO" id="GO:0008903">
    <property type="term" value="F:hydroxypyruvate isomerase activity"/>
    <property type="evidence" value="ECO:0007669"/>
    <property type="project" value="TreeGrafter"/>
</dbReference>
<protein>
    <submittedName>
        <fullName evidence="5">Hydroxypyruvate isomerase</fullName>
    </submittedName>
</protein>
<dbReference type="Pfam" id="PF01261">
    <property type="entry name" value="AP_endonuc_2"/>
    <property type="match status" value="1"/>
</dbReference>
<dbReference type="InterPro" id="IPR026040">
    <property type="entry name" value="HyI-like"/>
</dbReference>
<evidence type="ECO:0000256" key="3">
    <source>
        <dbReference type="PIRSR" id="PIRSR006241-50"/>
    </source>
</evidence>
<dbReference type="OrthoDB" id="9786584at2"/>
<dbReference type="SUPFAM" id="SSF51658">
    <property type="entry name" value="Xylose isomerase-like"/>
    <property type="match status" value="1"/>
</dbReference>
<dbReference type="FunFam" id="3.20.20.150:FF:000007">
    <property type="entry name" value="Hydroxypyruvate isomerase"/>
    <property type="match status" value="1"/>
</dbReference>
<dbReference type="KEGG" id="pox:MB84_03720"/>
<keyword evidence="1 2" id="KW-0413">Isomerase</keyword>
<evidence type="ECO:0000313" key="6">
    <source>
        <dbReference type="Proteomes" id="UP000035050"/>
    </source>
</evidence>
<evidence type="ECO:0000256" key="1">
    <source>
        <dbReference type="ARBA" id="ARBA00023235"/>
    </source>
</evidence>
<dbReference type="Proteomes" id="UP000035050">
    <property type="component" value="Chromosome"/>
</dbReference>
<gene>
    <name evidence="5" type="ORF">MB84_03720</name>
</gene>
<keyword evidence="6" id="KW-1185">Reference proteome</keyword>
<evidence type="ECO:0000256" key="2">
    <source>
        <dbReference type="PIRNR" id="PIRNR006241"/>
    </source>
</evidence>
<dbReference type="HOGENOM" id="CLU_050006_1_2_4"/>
<dbReference type="InterPro" id="IPR013022">
    <property type="entry name" value="Xyl_isomerase-like_TIM-brl"/>
</dbReference>
<dbReference type="PATRIC" id="fig|573737.6.peg.1523"/>
<proteinExistence type="inferred from homology"/>